<dbReference type="EMBL" id="FNDU01000012">
    <property type="protein sequence ID" value="SDI80885.1"/>
    <property type="molecule type" value="Genomic_DNA"/>
</dbReference>
<name>A0A1G8NL36_9BACI</name>
<reference evidence="2 3" key="1">
    <citation type="submission" date="2016-10" db="EMBL/GenBank/DDBJ databases">
        <authorList>
            <person name="de Groot N.N."/>
        </authorList>
    </citation>
    <scope>NUCLEOTIDE SEQUENCE [LARGE SCALE GENOMIC DNA]</scope>
    <source>
        <strain evidence="3">P4B,CCM 7963,CECT 7998,DSM 25260,IBRC-M 10614,KCTC 13821</strain>
    </source>
</reference>
<sequence length="157" mass="17922">MKEDGIFEQYDFYRESSIQLLDSIASEEQADVIPNGHSNSLRWNLGHILVAQEGVMYYFGMNQPGDIPTKIQESFKPGTSPKDWSTSPLTLNEIRELLLEQKERIRETFSGRLGEPAANVFVFSDKKLKMVGDLFTFTLWHEGLHQGVINGMKRALK</sequence>
<accession>A0A1G8NL36</accession>
<evidence type="ECO:0000259" key="1">
    <source>
        <dbReference type="Pfam" id="PF12867"/>
    </source>
</evidence>
<evidence type="ECO:0000313" key="2">
    <source>
        <dbReference type="EMBL" id="SDI80885.1"/>
    </source>
</evidence>
<dbReference type="Proteomes" id="UP000199017">
    <property type="component" value="Unassembled WGS sequence"/>
</dbReference>
<organism evidence="2 3">
    <name type="scientific">Alteribacillus bidgolensis</name>
    <dbReference type="NCBI Taxonomy" id="930129"/>
    <lineage>
        <taxon>Bacteria</taxon>
        <taxon>Bacillati</taxon>
        <taxon>Bacillota</taxon>
        <taxon>Bacilli</taxon>
        <taxon>Bacillales</taxon>
        <taxon>Bacillaceae</taxon>
        <taxon>Alteribacillus</taxon>
    </lineage>
</organism>
<protein>
    <submittedName>
        <fullName evidence="2">DinB superfamily protein</fullName>
    </submittedName>
</protein>
<dbReference type="Gene3D" id="1.20.120.450">
    <property type="entry name" value="dinb family like domain"/>
    <property type="match status" value="1"/>
</dbReference>
<dbReference type="RefSeq" id="WP_091587061.1">
    <property type="nucleotide sequence ID" value="NZ_FNDU01000012.1"/>
</dbReference>
<dbReference type="SUPFAM" id="SSF109854">
    <property type="entry name" value="DinB/YfiT-like putative metalloenzymes"/>
    <property type="match status" value="1"/>
</dbReference>
<dbReference type="InterPro" id="IPR024775">
    <property type="entry name" value="DinB-like"/>
</dbReference>
<dbReference type="Pfam" id="PF12867">
    <property type="entry name" value="DinB_2"/>
    <property type="match status" value="1"/>
</dbReference>
<dbReference type="STRING" id="930129.SAMN05216352_11265"/>
<feature type="domain" description="DinB-like" evidence="1">
    <location>
        <begin position="10"/>
        <end position="149"/>
    </location>
</feature>
<dbReference type="AlphaFoldDB" id="A0A1G8NL36"/>
<proteinExistence type="predicted"/>
<keyword evidence="3" id="KW-1185">Reference proteome</keyword>
<dbReference type="OrthoDB" id="4295522at2"/>
<evidence type="ECO:0000313" key="3">
    <source>
        <dbReference type="Proteomes" id="UP000199017"/>
    </source>
</evidence>
<gene>
    <name evidence="2" type="ORF">SAMN05216352_11265</name>
</gene>
<dbReference type="InterPro" id="IPR034660">
    <property type="entry name" value="DinB/YfiT-like"/>
</dbReference>